<dbReference type="Proteomes" id="UP000008063">
    <property type="component" value="Unassembled WGS sequence"/>
</dbReference>
<keyword evidence="4" id="KW-0560">Oxidoreductase</keyword>
<proteinExistence type="inferred from homology"/>
<dbReference type="HOGENOM" id="CLU_006937_7_0_1"/>
<dbReference type="GO" id="GO:0050660">
    <property type="term" value="F:flavin adenine dinucleotide binding"/>
    <property type="evidence" value="ECO:0007669"/>
    <property type="project" value="InterPro"/>
</dbReference>
<dbReference type="GO" id="GO:0050661">
    <property type="term" value="F:NADP binding"/>
    <property type="evidence" value="ECO:0007669"/>
    <property type="project" value="InterPro"/>
</dbReference>
<protein>
    <submittedName>
        <fullName evidence="5">Uncharacterized protein</fullName>
    </submittedName>
</protein>
<evidence type="ECO:0000256" key="1">
    <source>
        <dbReference type="ARBA" id="ARBA00010139"/>
    </source>
</evidence>
<dbReference type="PRINTS" id="PR00370">
    <property type="entry name" value="FMOXYGENASE"/>
</dbReference>
<keyword evidence="3" id="KW-0274">FAD</keyword>
<dbReference type="SUPFAM" id="SSF51905">
    <property type="entry name" value="FAD/NAD(P)-binding domain"/>
    <property type="match status" value="1"/>
</dbReference>
<dbReference type="STRING" id="936435.F8Q6U8"/>
<dbReference type="InterPro" id="IPR051209">
    <property type="entry name" value="FAD-bind_Monooxygenase_sf"/>
</dbReference>
<dbReference type="GO" id="GO:0004499">
    <property type="term" value="F:N,N-dimethylaniline monooxygenase activity"/>
    <property type="evidence" value="ECO:0007669"/>
    <property type="project" value="InterPro"/>
</dbReference>
<dbReference type="EMBL" id="GL945484">
    <property type="protein sequence ID" value="EGN96336.1"/>
    <property type="molecule type" value="Genomic_DNA"/>
</dbReference>
<name>F8Q6U8_SERL3</name>
<gene>
    <name evidence="5" type="ORF">SERLA73DRAFT_170726</name>
</gene>
<dbReference type="Pfam" id="PF00743">
    <property type="entry name" value="FMO-like"/>
    <property type="match status" value="1"/>
</dbReference>
<keyword evidence="2" id="KW-0285">Flavoprotein</keyword>
<dbReference type="InterPro" id="IPR000960">
    <property type="entry name" value="Flavin_mOase"/>
</dbReference>
<dbReference type="OMA" id="EWNAKIQ"/>
<dbReference type="InParanoid" id="F8Q6U8"/>
<dbReference type="Gene3D" id="3.50.50.60">
    <property type="entry name" value="FAD/NAD(P)-binding domain"/>
    <property type="match status" value="2"/>
</dbReference>
<evidence type="ECO:0000256" key="4">
    <source>
        <dbReference type="ARBA" id="ARBA00023002"/>
    </source>
</evidence>
<keyword evidence="6" id="KW-1185">Reference proteome</keyword>
<evidence type="ECO:0000313" key="6">
    <source>
        <dbReference type="Proteomes" id="UP000008063"/>
    </source>
</evidence>
<dbReference type="PANTHER" id="PTHR42877:SF4">
    <property type="entry name" value="FAD_NAD(P)-BINDING DOMAIN-CONTAINING PROTEIN-RELATED"/>
    <property type="match status" value="1"/>
</dbReference>
<evidence type="ECO:0000256" key="2">
    <source>
        <dbReference type="ARBA" id="ARBA00022630"/>
    </source>
</evidence>
<evidence type="ECO:0000256" key="3">
    <source>
        <dbReference type="ARBA" id="ARBA00022827"/>
    </source>
</evidence>
<dbReference type="InterPro" id="IPR020946">
    <property type="entry name" value="Flavin_mOase-like"/>
</dbReference>
<comment type="similarity">
    <text evidence="1">Belongs to the FAD-binding monooxygenase family.</text>
</comment>
<organism evidence="6">
    <name type="scientific">Serpula lacrymans var. lacrymans (strain S7.3)</name>
    <name type="common">Dry rot fungus</name>
    <dbReference type="NCBI Taxonomy" id="936435"/>
    <lineage>
        <taxon>Eukaryota</taxon>
        <taxon>Fungi</taxon>
        <taxon>Dikarya</taxon>
        <taxon>Basidiomycota</taxon>
        <taxon>Agaricomycotina</taxon>
        <taxon>Agaricomycetes</taxon>
        <taxon>Agaricomycetidae</taxon>
        <taxon>Boletales</taxon>
        <taxon>Coniophorineae</taxon>
        <taxon>Serpulaceae</taxon>
        <taxon>Serpula</taxon>
    </lineage>
</organism>
<reference evidence="6" key="1">
    <citation type="journal article" date="2011" name="Science">
        <title>The plant cell wall-decomposing machinery underlies the functional diversity of forest fungi.</title>
        <authorList>
            <person name="Eastwood D.C."/>
            <person name="Floudas D."/>
            <person name="Binder M."/>
            <person name="Majcherczyk A."/>
            <person name="Schneider P."/>
            <person name="Aerts A."/>
            <person name="Asiegbu F.O."/>
            <person name="Baker S.E."/>
            <person name="Barry K."/>
            <person name="Bendiksby M."/>
            <person name="Blumentritt M."/>
            <person name="Coutinho P.M."/>
            <person name="Cullen D."/>
            <person name="de Vries R.P."/>
            <person name="Gathman A."/>
            <person name="Goodell B."/>
            <person name="Henrissat B."/>
            <person name="Ihrmark K."/>
            <person name="Kauserud H."/>
            <person name="Kohler A."/>
            <person name="LaButti K."/>
            <person name="Lapidus A."/>
            <person name="Lavin J.L."/>
            <person name="Lee Y.-H."/>
            <person name="Lindquist E."/>
            <person name="Lilly W."/>
            <person name="Lucas S."/>
            <person name="Morin E."/>
            <person name="Murat C."/>
            <person name="Oguiza J.A."/>
            <person name="Park J."/>
            <person name="Pisabarro A.G."/>
            <person name="Riley R."/>
            <person name="Rosling A."/>
            <person name="Salamov A."/>
            <person name="Schmidt O."/>
            <person name="Schmutz J."/>
            <person name="Skrede I."/>
            <person name="Stenlid J."/>
            <person name="Wiebenga A."/>
            <person name="Xie X."/>
            <person name="Kuees U."/>
            <person name="Hibbett D.S."/>
            <person name="Hoffmeister D."/>
            <person name="Hoegberg N."/>
            <person name="Martin F."/>
            <person name="Grigoriev I.V."/>
            <person name="Watkinson S.C."/>
        </authorList>
    </citation>
    <scope>NUCLEOTIDE SEQUENCE [LARGE SCALE GENOMIC DNA]</scope>
    <source>
        <strain evidence="6">strain S7.3</strain>
    </source>
</reference>
<dbReference type="AlphaFoldDB" id="F8Q6U8"/>
<dbReference type="PANTHER" id="PTHR42877">
    <property type="entry name" value="L-ORNITHINE N(5)-MONOOXYGENASE-RELATED"/>
    <property type="match status" value="1"/>
</dbReference>
<accession>F8Q6U8</accession>
<evidence type="ECO:0000313" key="5">
    <source>
        <dbReference type="EMBL" id="EGN96336.1"/>
    </source>
</evidence>
<dbReference type="InterPro" id="IPR036188">
    <property type="entry name" value="FAD/NAD-bd_sf"/>
</dbReference>
<sequence>MSPCAPEKKVVIIGAGVGGLSSGIALKRRLGFENYVIYEKASAIGGCWRANTYPGCASDAPIHWYSLSTDLNPLWAKSHATQPEILEYWKGLALKHDMYSKITFNTKVVSVEWDATEQKYNIAVQDIQSGSLTCTKAEIVISATGNLEVPHFPSDIRGMDTYKGTLLHPALWGDGIDLRGKRVGVVGSASSAAQLVPSISEDPSVEVVNFIRTPSWFVSRPHTPYTSMQKWIFANVPCAMRLHRNLLMISVGALDHGELKDYIKRNAPSEYHEKLIPAYPPGCKRSVADSGYLSSFHRKNVTLNFDGISEIYEDGIITKTGEKVSLDVIVFATGFIADRFPLHVKGMHDQTIQSYYQSQQGPTAYRGTMIPGFPNLYVLAGPNTVVSHASTLFAEEVQIDYCLQLIKPVIDGHVSSYEVTSQASDDYNQGLQDKLTRSVFMQCVSWFRTDGTGKVFSPFPGTATRPICDQDYRRDTEFEISVLISASLVQQGSQVPSIRMFSCNTRV</sequence>
<dbReference type="eggNOG" id="KOG1399">
    <property type="taxonomic scope" value="Eukaryota"/>
</dbReference>